<feature type="region of interest" description="Disordered" evidence="1">
    <location>
        <begin position="69"/>
        <end position="148"/>
    </location>
</feature>
<dbReference type="AlphaFoldDB" id="A0A6L2K1R7"/>
<sequence length="394" mass="44253">MAWRHHDSDVNDPVPKDGFSASDVQMLTEQGIDLRPVHSRLLFQGGLATTWDFPGYRSVFKDTEGNDRTAYHTSLPSKQNIPKKTDHQKRVEVKDPKIVATRERKARAAAKKREKRRQGGNCGEGSHPATKRRKTIARNDGPDASEATSSRNLLGLLIPLIPPMAMTNVNIEVVQPSQTHRSAHHSPIATQSASPARSIQQAYGPLDPPATQEESNALNNDTALEKAWFSLARRDLAQTGILESAERAQEKETLVTQLYRTEMENFDCICKLLPTVVERLFQSHEYKQSLFEPFNLAIQAGWGKGLTEEHSKEDLIELMSRMENFDAYADTKMYVEYDKLFKKRYPYVEKISRGFRHAISDLLNVYLDSPPSGQDPPSKPSSGKVPSTSAPDKL</sequence>
<comment type="caution">
    <text evidence="2">The sequence shown here is derived from an EMBL/GenBank/DDBJ whole genome shotgun (WGS) entry which is preliminary data.</text>
</comment>
<gene>
    <name evidence="2" type="ORF">Tci_014947</name>
</gene>
<feature type="compositionally biased region" description="Low complexity" evidence="1">
    <location>
        <begin position="380"/>
        <end position="394"/>
    </location>
</feature>
<feature type="compositionally biased region" description="Basic residues" evidence="1">
    <location>
        <begin position="104"/>
        <end position="118"/>
    </location>
</feature>
<feature type="compositionally biased region" description="Polar residues" evidence="1">
    <location>
        <begin position="71"/>
        <end position="82"/>
    </location>
</feature>
<evidence type="ECO:0000256" key="1">
    <source>
        <dbReference type="SAM" id="MobiDB-lite"/>
    </source>
</evidence>
<proteinExistence type="predicted"/>
<name>A0A6L2K1R7_TANCI</name>
<dbReference type="EMBL" id="BKCJ010001642">
    <property type="protein sequence ID" value="GEU42969.1"/>
    <property type="molecule type" value="Genomic_DNA"/>
</dbReference>
<evidence type="ECO:0000313" key="2">
    <source>
        <dbReference type="EMBL" id="GEU42969.1"/>
    </source>
</evidence>
<feature type="compositionally biased region" description="Basic and acidic residues" evidence="1">
    <location>
        <begin position="83"/>
        <end position="103"/>
    </location>
</feature>
<reference evidence="2" key="1">
    <citation type="journal article" date="2019" name="Sci. Rep.">
        <title>Draft genome of Tanacetum cinerariifolium, the natural source of mosquito coil.</title>
        <authorList>
            <person name="Yamashiro T."/>
            <person name="Shiraishi A."/>
            <person name="Satake H."/>
            <person name="Nakayama K."/>
        </authorList>
    </citation>
    <scope>NUCLEOTIDE SEQUENCE</scope>
</reference>
<feature type="region of interest" description="Disordered" evidence="1">
    <location>
        <begin position="368"/>
        <end position="394"/>
    </location>
</feature>
<organism evidence="2">
    <name type="scientific">Tanacetum cinerariifolium</name>
    <name type="common">Dalmatian daisy</name>
    <name type="synonym">Chrysanthemum cinerariifolium</name>
    <dbReference type="NCBI Taxonomy" id="118510"/>
    <lineage>
        <taxon>Eukaryota</taxon>
        <taxon>Viridiplantae</taxon>
        <taxon>Streptophyta</taxon>
        <taxon>Embryophyta</taxon>
        <taxon>Tracheophyta</taxon>
        <taxon>Spermatophyta</taxon>
        <taxon>Magnoliopsida</taxon>
        <taxon>eudicotyledons</taxon>
        <taxon>Gunneridae</taxon>
        <taxon>Pentapetalae</taxon>
        <taxon>asterids</taxon>
        <taxon>campanulids</taxon>
        <taxon>Asterales</taxon>
        <taxon>Asteraceae</taxon>
        <taxon>Asteroideae</taxon>
        <taxon>Anthemideae</taxon>
        <taxon>Anthemidinae</taxon>
        <taxon>Tanacetum</taxon>
    </lineage>
</organism>
<feature type="compositionally biased region" description="Polar residues" evidence="1">
    <location>
        <begin position="188"/>
        <end position="201"/>
    </location>
</feature>
<accession>A0A6L2K1R7</accession>
<protein>
    <submittedName>
        <fullName evidence="2">Uncharacterized protein</fullName>
    </submittedName>
</protein>
<feature type="region of interest" description="Disordered" evidence="1">
    <location>
        <begin position="178"/>
        <end position="216"/>
    </location>
</feature>